<sequence>MFVSAPAVFLSLMALTSSVAGGVVSGAVEARDIEERAILPQGAGDASEFLKRGDGIVDVFPYAEVRRGHTPSKVRAIVDDEILEKRGPKSKAPVSSPAAVGALLEKSVHQALG</sequence>
<dbReference type="Proteomes" id="UP000053647">
    <property type="component" value="Unassembled WGS sequence"/>
</dbReference>
<reference evidence="3" key="2">
    <citation type="submission" date="2015-01" db="EMBL/GenBank/DDBJ databases">
        <title>Evolutionary Origins and Diversification of the Mycorrhizal Mutualists.</title>
        <authorList>
            <consortium name="DOE Joint Genome Institute"/>
            <consortium name="Mycorrhizal Genomics Consortium"/>
            <person name="Kohler A."/>
            <person name="Kuo A."/>
            <person name="Nagy L.G."/>
            <person name="Floudas D."/>
            <person name="Copeland A."/>
            <person name="Barry K.W."/>
            <person name="Cichocki N."/>
            <person name="Veneault-Fourrey C."/>
            <person name="LaButti K."/>
            <person name="Lindquist E.A."/>
            <person name="Lipzen A."/>
            <person name="Lundell T."/>
            <person name="Morin E."/>
            <person name="Murat C."/>
            <person name="Riley R."/>
            <person name="Ohm R."/>
            <person name="Sun H."/>
            <person name="Tunlid A."/>
            <person name="Henrissat B."/>
            <person name="Grigoriev I.V."/>
            <person name="Hibbett D.S."/>
            <person name="Martin F."/>
        </authorList>
    </citation>
    <scope>NUCLEOTIDE SEQUENCE [LARGE SCALE GENOMIC DNA]</scope>
    <source>
        <strain evidence="3">ATCC 200175</strain>
    </source>
</reference>
<dbReference type="HOGENOM" id="CLU_171511_0_0_1"/>
<organism evidence="2 3">
    <name type="scientific">Paxillus involutus ATCC 200175</name>
    <dbReference type="NCBI Taxonomy" id="664439"/>
    <lineage>
        <taxon>Eukaryota</taxon>
        <taxon>Fungi</taxon>
        <taxon>Dikarya</taxon>
        <taxon>Basidiomycota</taxon>
        <taxon>Agaricomycotina</taxon>
        <taxon>Agaricomycetes</taxon>
        <taxon>Agaricomycetidae</taxon>
        <taxon>Boletales</taxon>
        <taxon>Paxilineae</taxon>
        <taxon>Paxillaceae</taxon>
        <taxon>Paxillus</taxon>
    </lineage>
</organism>
<name>A0A0C9TSU9_PAXIN</name>
<feature type="non-terminal residue" evidence="2">
    <location>
        <position position="113"/>
    </location>
</feature>
<dbReference type="OrthoDB" id="10344339at2759"/>
<protein>
    <submittedName>
        <fullName evidence="2">Unplaced genomic scaffold PAXINscaffold_30, whole genome shotgun sequence</fullName>
    </submittedName>
</protein>
<feature type="chain" id="PRO_5002204338" evidence="1">
    <location>
        <begin position="22"/>
        <end position="113"/>
    </location>
</feature>
<reference evidence="2 3" key="1">
    <citation type="submission" date="2014-06" db="EMBL/GenBank/DDBJ databases">
        <authorList>
            <consortium name="DOE Joint Genome Institute"/>
            <person name="Kuo A."/>
            <person name="Kohler A."/>
            <person name="Nagy L.G."/>
            <person name="Floudas D."/>
            <person name="Copeland A."/>
            <person name="Barry K.W."/>
            <person name="Cichocki N."/>
            <person name="Veneault-Fourrey C."/>
            <person name="LaButti K."/>
            <person name="Lindquist E.A."/>
            <person name="Lipzen A."/>
            <person name="Lundell T."/>
            <person name="Morin E."/>
            <person name="Murat C."/>
            <person name="Sun H."/>
            <person name="Tunlid A."/>
            <person name="Henrissat B."/>
            <person name="Grigoriev I.V."/>
            <person name="Hibbett D.S."/>
            <person name="Martin F."/>
            <person name="Nordberg H.P."/>
            <person name="Cantor M.N."/>
            <person name="Hua S.X."/>
        </authorList>
    </citation>
    <scope>NUCLEOTIDE SEQUENCE [LARGE SCALE GENOMIC DNA]</scope>
    <source>
        <strain evidence="2 3">ATCC 200175</strain>
    </source>
</reference>
<evidence type="ECO:0000313" key="2">
    <source>
        <dbReference type="EMBL" id="KIJ13378.1"/>
    </source>
</evidence>
<evidence type="ECO:0000256" key="1">
    <source>
        <dbReference type="SAM" id="SignalP"/>
    </source>
</evidence>
<dbReference type="EMBL" id="KN819352">
    <property type="protein sequence ID" value="KIJ13378.1"/>
    <property type="molecule type" value="Genomic_DNA"/>
</dbReference>
<feature type="signal peptide" evidence="1">
    <location>
        <begin position="1"/>
        <end position="21"/>
    </location>
</feature>
<keyword evidence="1" id="KW-0732">Signal</keyword>
<accession>A0A0C9TSU9</accession>
<gene>
    <name evidence="2" type="ORF">PAXINDRAFT_170448</name>
</gene>
<keyword evidence="3" id="KW-1185">Reference proteome</keyword>
<proteinExistence type="predicted"/>
<dbReference type="AlphaFoldDB" id="A0A0C9TSU9"/>
<evidence type="ECO:0000313" key="3">
    <source>
        <dbReference type="Proteomes" id="UP000053647"/>
    </source>
</evidence>